<dbReference type="Gene3D" id="3.30.565.10">
    <property type="entry name" value="Histidine kinase-like ATPase, C-terminal domain"/>
    <property type="match status" value="1"/>
</dbReference>
<keyword evidence="6" id="KW-0547">Nucleotide-binding</keyword>
<evidence type="ECO:0000256" key="11">
    <source>
        <dbReference type="ARBA" id="ARBA00023306"/>
    </source>
</evidence>
<gene>
    <name evidence="19" type="ORF">IOQ59_06270</name>
</gene>
<organism evidence="19 20">
    <name type="scientific">Pontibacterium sinense</name>
    <dbReference type="NCBI Taxonomy" id="2781979"/>
    <lineage>
        <taxon>Bacteria</taxon>
        <taxon>Pseudomonadati</taxon>
        <taxon>Pseudomonadota</taxon>
        <taxon>Gammaproteobacteria</taxon>
        <taxon>Oceanospirillales</taxon>
        <taxon>Oceanospirillaceae</taxon>
        <taxon>Pontibacterium</taxon>
    </lineage>
</organism>
<dbReference type="PANTHER" id="PTHR45339">
    <property type="entry name" value="HYBRID SIGNAL TRANSDUCTION HISTIDINE KINASE J"/>
    <property type="match status" value="1"/>
</dbReference>
<name>A0A8J7FLV4_9GAMM</name>
<dbReference type="SUPFAM" id="SSF55785">
    <property type="entry name" value="PYP-like sensor domain (PAS domain)"/>
    <property type="match status" value="1"/>
</dbReference>
<dbReference type="GO" id="GO:0005524">
    <property type="term" value="F:ATP binding"/>
    <property type="evidence" value="ECO:0007669"/>
    <property type="project" value="UniProtKB-KW"/>
</dbReference>
<reference evidence="19" key="1">
    <citation type="submission" date="2020-10" db="EMBL/GenBank/DDBJ databases">
        <title>Bacterium isolated from coastal waters sediment.</title>
        <authorList>
            <person name="Chen R.-J."/>
            <person name="Lu D.-C."/>
            <person name="Zhu K.-L."/>
            <person name="Du Z.-J."/>
        </authorList>
    </citation>
    <scope>NUCLEOTIDE SEQUENCE</scope>
    <source>
        <strain evidence="19">N1Y112</strain>
    </source>
</reference>
<dbReference type="CDD" id="cd00082">
    <property type="entry name" value="HisKA"/>
    <property type="match status" value="1"/>
</dbReference>
<dbReference type="PRINTS" id="PR00344">
    <property type="entry name" value="BCTRLSENSOR"/>
</dbReference>
<dbReference type="InterPro" id="IPR003661">
    <property type="entry name" value="HisK_dim/P_dom"/>
</dbReference>
<dbReference type="Gene3D" id="3.40.190.10">
    <property type="entry name" value="Periplasmic binding protein-like II"/>
    <property type="match status" value="6"/>
</dbReference>
<evidence type="ECO:0000256" key="12">
    <source>
        <dbReference type="PROSITE-ProRule" id="PRU00169"/>
    </source>
</evidence>
<feature type="coiled-coil region" evidence="13">
    <location>
        <begin position="903"/>
        <end position="937"/>
    </location>
</feature>
<dbReference type="InterPro" id="IPR000014">
    <property type="entry name" value="PAS"/>
</dbReference>
<dbReference type="SMART" id="SM00448">
    <property type="entry name" value="REC"/>
    <property type="match status" value="1"/>
</dbReference>
<keyword evidence="14" id="KW-1133">Transmembrane helix</keyword>
<keyword evidence="13" id="KW-0175">Coiled coil</keyword>
<dbReference type="Gene3D" id="3.40.50.2300">
    <property type="match status" value="1"/>
</dbReference>
<dbReference type="PROSITE" id="PS50110">
    <property type="entry name" value="RESPONSE_REGULATORY"/>
    <property type="match status" value="1"/>
</dbReference>
<dbReference type="PANTHER" id="PTHR45339:SF5">
    <property type="entry name" value="HISTIDINE KINASE"/>
    <property type="match status" value="1"/>
</dbReference>
<comment type="catalytic activity">
    <reaction evidence="1">
        <text>ATP + protein L-histidine = ADP + protein N-phospho-L-histidine.</text>
        <dbReference type="EC" id="2.7.13.3"/>
    </reaction>
</comment>
<evidence type="ECO:0000256" key="14">
    <source>
        <dbReference type="SAM" id="Phobius"/>
    </source>
</evidence>
<dbReference type="GO" id="GO:0016020">
    <property type="term" value="C:membrane"/>
    <property type="evidence" value="ECO:0007669"/>
    <property type="project" value="UniProtKB-SubCell"/>
</dbReference>
<evidence type="ECO:0000256" key="7">
    <source>
        <dbReference type="ARBA" id="ARBA00022777"/>
    </source>
</evidence>
<evidence type="ECO:0000256" key="15">
    <source>
        <dbReference type="SAM" id="SignalP"/>
    </source>
</evidence>
<dbReference type="FunFam" id="3.30.565.10:FF:000010">
    <property type="entry name" value="Sensor histidine kinase RcsC"/>
    <property type="match status" value="1"/>
</dbReference>
<evidence type="ECO:0000313" key="20">
    <source>
        <dbReference type="Proteomes" id="UP000640333"/>
    </source>
</evidence>
<dbReference type="SMART" id="SM00388">
    <property type="entry name" value="HisKA"/>
    <property type="match status" value="1"/>
</dbReference>
<feature type="chain" id="PRO_5035209626" description="histidine kinase" evidence="15">
    <location>
        <begin position="32"/>
        <end position="1404"/>
    </location>
</feature>
<dbReference type="CDD" id="cd17546">
    <property type="entry name" value="REC_hyHK_CKI1_RcsC-like"/>
    <property type="match status" value="1"/>
</dbReference>
<dbReference type="Gene3D" id="3.30.450.20">
    <property type="entry name" value="PAS domain"/>
    <property type="match status" value="1"/>
</dbReference>
<sequence>MRSLTLLKAECWLVLLLVCALLVCSPPQAHALELTAEEQTWIAENPTIYLGSDYAWPPYDFADASGQHSGISADFMALISEKTGLNIQVRSGVWSEVMAQMKAGELDGLACAMKTPERESFLHFSTPYTRMPLAVVVQSDRSDIRSFDDLQGHTVAVNKGSYLHEWFSTHHPDLQLYLTTSNSDSLDAVSFSQADAYVGNVGVATYLINEKYLTNLKIIDKLDALQTETSVAIDINQPILASIIQKALDAVTPEERKRVNQYWFNASRAQVIDLSPDEQAWIRAHPVVNAGGLKDWAPYDFINADQRYSGIIADYLALISRRTGLKFETTLDEWDINLQRLQDKQLDLLPGAYKTPEREAYALFSDAYFDILDYFFVHRDLQLETLADLAGKTVAIPKGYAQAERIRQHFPEINVLEVASFSASIDAVLQGKAQLLYDGYPAVAYALAKQGITEIVPFRSTRGQGLNTLHMMTRDDYPQLASIIQKALNSISQAEKQAIYQKWVQGFILEELNAVDLVLTPEERRWLVRNRQIRFTGLPQSMPFEMNRNGHHVGIVAEYLKQIEASIPVNFTYLPADNASQMTAIAAQQQVEVVSSFQGDDRLAQDYRATVPYATAPVVVLMKQQAFVNELGDIADAHIALVEGTGYSQQLKTEYPDAKFVHARNATQALMMLENGTVQATVLPMPQARYLLKIQNVHGINIVGKTHVNQALALYVNKSRPALYSLLDKALSHIDQTQGPVISAKWSKLEFAKQTDYWLIVQVVTVLLVIMGIVFYWNLKLAREIRRRQQLESELRQSQAQLRVVIDNVPLRILVTAPSGEVLSANAVVLRDFDISAEEARRKNIADYYVNDDERAAVKAQLAREGKVEQKVVSMREANGSVSNMMLSVIPIEYNHQPAFLSLSLDLSERIEMEQQLQRAKEQAEAANAAKSEFLANMSHEIRTPMNAILGFTELLREQVTEPRLQDFTRIIQNAGNSLLRLINDILDLSKIEAGKMELSHSACNLHEMLKEIADIFTMNVSKKGIQLYLSTDHSIPDALLLDATRLRQVIFNLIGNAVKFTERGHVRLAAQAINHDEARSKIDLVIRVEDTGMGIAPDQLKTIFDSFGQQFGQDNEKYGGTGLGLSISQRLVNLMGGQIDVASQQGQGTAFTVTLKEVDIASVQAQKTLNASLAFDCSQVRFHPATVLVVDDVEDNRALLVQNFADSPLTVYTAADGHAALAQLEQHEIDLVIMDIRMPGMDGYDCAEHVKQRWPELPVIALTASVMQDEFQQLKQANFDAYLRKPVLKGDLFQTLMQFLAHDVEAHDAMAEAGGVRLRVQDLQPYVSQLKLHAFMLFQQSQKSNNMDTITEFAKAVADVAVAGQAQALDRYATLLLEAVDSFNIMAIKALMTEFEAAWADLP</sequence>
<comment type="caution">
    <text evidence="19">The sequence shown here is derived from an EMBL/GenBank/DDBJ whole genome shotgun (WGS) entry which is preliminary data.</text>
</comment>
<dbReference type="EMBL" id="JADEYS010000005">
    <property type="protein sequence ID" value="MBE9396867.1"/>
    <property type="molecule type" value="Genomic_DNA"/>
</dbReference>
<evidence type="ECO:0000259" key="17">
    <source>
        <dbReference type="PROSITE" id="PS50110"/>
    </source>
</evidence>
<dbReference type="InterPro" id="IPR036890">
    <property type="entry name" value="HATPase_C_sf"/>
</dbReference>
<dbReference type="Pfam" id="PF02518">
    <property type="entry name" value="HATPase_c"/>
    <property type="match status" value="1"/>
</dbReference>
<evidence type="ECO:0000256" key="2">
    <source>
        <dbReference type="ARBA" id="ARBA00004370"/>
    </source>
</evidence>
<feature type="coiled-coil region" evidence="13">
    <location>
        <begin position="781"/>
        <end position="808"/>
    </location>
</feature>
<dbReference type="InterPro" id="IPR035965">
    <property type="entry name" value="PAS-like_dom_sf"/>
</dbReference>
<feature type="domain" description="PAC" evidence="18">
    <location>
        <begin position="866"/>
        <end position="919"/>
    </location>
</feature>
<keyword evidence="10 14" id="KW-0472">Membrane</keyword>
<evidence type="ECO:0000256" key="9">
    <source>
        <dbReference type="ARBA" id="ARBA00023012"/>
    </source>
</evidence>
<feature type="domain" description="Response regulatory" evidence="17">
    <location>
        <begin position="1187"/>
        <end position="1301"/>
    </location>
</feature>
<dbReference type="InterPro" id="IPR004358">
    <property type="entry name" value="Sig_transdc_His_kin-like_C"/>
</dbReference>
<keyword evidence="11" id="KW-0131">Cell cycle</keyword>
<dbReference type="NCBIfam" id="TIGR00229">
    <property type="entry name" value="sensory_box"/>
    <property type="match status" value="1"/>
</dbReference>
<keyword evidence="4 12" id="KW-0597">Phosphoprotein</keyword>
<dbReference type="SMART" id="SM00387">
    <property type="entry name" value="HATPase_c"/>
    <property type="match status" value="1"/>
</dbReference>
<dbReference type="SUPFAM" id="SSF47384">
    <property type="entry name" value="Homodimeric domain of signal transducing histidine kinase"/>
    <property type="match status" value="1"/>
</dbReference>
<evidence type="ECO:0000256" key="8">
    <source>
        <dbReference type="ARBA" id="ARBA00022840"/>
    </source>
</evidence>
<feature type="signal peptide" evidence="15">
    <location>
        <begin position="1"/>
        <end position="31"/>
    </location>
</feature>
<dbReference type="CDD" id="cd01007">
    <property type="entry name" value="PBP2_BvgS_HisK_like"/>
    <property type="match status" value="3"/>
</dbReference>
<dbReference type="InterPro" id="IPR036097">
    <property type="entry name" value="HisK_dim/P_sf"/>
</dbReference>
<feature type="transmembrane region" description="Helical" evidence="14">
    <location>
        <begin position="757"/>
        <end position="779"/>
    </location>
</feature>
<accession>A0A8J7FLV4</accession>
<keyword evidence="20" id="KW-1185">Reference proteome</keyword>
<dbReference type="Pfam" id="PF00072">
    <property type="entry name" value="Response_reg"/>
    <property type="match status" value="1"/>
</dbReference>
<evidence type="ECO:0000256" key="3">
    <source>
        <dbReference type="ARBA" id="ARBA00012438"/>
    </source>
</evidence>
<keyword evidence="14" id="KW-0812">Transmembrane</keyword>
<dbReference type="GO" id="GO:0000155">
    <property type="term" value="F:phosphorelay sensor kinase activity"/>
    <property type="evidence" value="ECO:0007669"/>
    <property type="project" value="InterPro"/>
</dbReference>
<dbReference type="PROSITE" id="PS50113">
    <property type="entry name" value="PAC"/>
    <property type="match status" value="1"/>
</dbReference>
<keyword evidence="5" id="KW-0808">Transferase</keyword>
<proteinExistence type="predicted"/>
<keyword evidence="7" id="KW-0418">Kinase</keyword>
<dbReference type="RefSeq" id="WP_193952423.1">
    <property type="nucleotide sequence ID" value="NZ_JADEYS010000005.1"/>
</dbReference>
<evidence type="ECO:0000256" key="13">
    <source>
        <dbReference type="SAM" id="Coils"/>
    </source>
</evidence>
<evidence type="ECO:0000259" key="16">
    <source>
        <dbReference type="PROSITE" id="PS50109"/>
    </source>
</evidence>
<dbReference type="SMART" id="SM00062">
    <property type="entry name" value="PBPb"/>
    <property type="match status" value="3"/>
</dbReference>
<evidence type="ECO:0000256" key="10">
    <source>
        <dbReference type="ARBA" id="ARBA00023136"/>
    </source>
</evidence>
<dbReference type="SUPFAM" id="SSF55874">
    <property type="entry name" value="ATPase domain of HSP90 chaperone/DNA topoisomerase II/histidine kinase"/>
    <property type="match status" value="1"/>
</dbReference>
<dbReference type="Pfam" id="PF00512">
    <property type="entry name" value="HisKA"/>
    <property type="match status" value="1"/>
</dbReference>
<comment type="subcellular location">
    <subcellularLocation>
        <location evidence="2">Membrane</location>
    </subcellularLocation>
</comment>
<dbReference type="SUPFAM" id="SSF52172">
    <property type="entry name" value="CheY-like"/>
    <property type="match status" value="1"/>
</dbReference>
<evidence type="ECO:0000256" key="5">
    <source>
        <dbReference type="ARBA" id="ARBA00022679"/>
    </source>
</evidence>
<dbReference type="InterPro" id="IPR001638">
    <property type="entry name" value="Solute-binding_3/MltF_N"/>
</dbReference>
<feature type="modified residue" description="4-aspartylphosphate" evidence="12">
    <location>
        <position position="1236"/>
    </location>
</feature>
<dbReference type="Gene3D" id="1.10.287.130">
    <property type="match status" value="1"/>
</dbReference>
<dbReference type="SUPFAM" id="SSF53850">
    <property type="entry name" value="Periplasmic binding protein-like II"/>
    <property type="match status" value="3"/>
</dbReference>
<evidence type="ECO:0000256" key="1">
    <source>
        <dbReference type="ARBA" id="ARBA00000085"/>
    </source>
</evidence>
<dbReference type="InterPro" id="IPR001789">
    <property type="entry name" value="Sig_transdc_resp-reg_receiver"/>
</dbReference>
<evidence type="ECO:0000256" key="6">
    <source>
        <dbReference type="ARBA" id="ARBA00022741"/>
    </source>
</evidence>
<dbReference type="InterPro" id="IPR005467">
    <property type="entry name" value="His_kinase_dom"/>
</dbReference>
<dbReference type="Pfam" id="PF00497">
    <property type="entry name" value="SBP_bac_3"/>
    <property type="match status" value="3"/>
</dbReference>
<dbReference type="PROSITE" id="PS50109">
    <property type="entry name" value="HIS_KIN"/>
    <property type="match status" value="1"/>
</dbReference>
<protein>
    <recommendedName>
        <fullName evidence="3">histidine kinase</fullName>
        <ecNumber evidence="3">2.7.13.3</ecNumber>
    </recommendedName>
</protein>
<dbReference type="FunFam" id="1.10.287.130:FF:000038">
    <property type="entry name" value="Sensory transduction histidine kinase"/>
    <property type="match status" value="1"/>
</dbReference>
<evidence type="ECO:0000259" key="18">
    <source>
        <dbReference type="PROSITE" id="PS50113"/>
    </source>
</evidence>
<keyword evidence="8" id="KW-0067">ATP-binding</keyword>
<dbReference type="CDD" id="cd16922">
    <property type="entry name" value="HATPase_EvgS-ArcB-TorS-like"/>
    <property type="match status" value="1"/>
</dbReference>
<dbReference type="Proteomes" id="UP000640333">
    <property type="component" value="Unassembled WGS sequence"/>
</dbReference>
<dbReference type="InterPro" id="IPR000700">
    <property type="entry name" value="PAS-assoc_C"/>
</dbReference>
<dbReference type="InterPro" id="IPR003594">
    <property type="entry name" value="HATPase_dom"/>
</dbReference>
<keyword evidence="9" id="KW-0902">Two-component regulatory system</keyword>
<evidence type="ECO:0000256" key="4">
    <source>
        <dbReference type="ARBA" id="ARBA00022553"/>
    </source>
</evidence>
<dbReference type="EC" id="2.7.13.3" evidence="3"/>
<keyword evidence="15" id="KW-0732">Signal</keyword>
<evidence type="ECO:0000313" key="19">
    <source>
        <dbReference type="EMBL" id="MBE9396867.1"/>
    </source>
</evidence>
<dbReference type="InterPro" id="IPR011006">
    <property type="entry name" value="CheY-like_superfamily"/>
</dbReference>
<feature type="domain" description="Histidine kinase" evidence="16">
    <location>
        <begin position="937"/>
        <end position="1160"/>
    </location>
</feature>